<comment type="caution">
    <text evidence="3">The sequence shown here is derived from an EMBL/GenBank/DDBJ whole genome shotgun (WGS) entry which is preliminary data.</text>
</comment>
<name>A0A8X6TR43_NEPPI</name>
<evidence type="ECO:0000313" key="4">
    <source>
        <dbReference type="Proteomes" id="UP000887013"/>
    </source>
</evidence>
<dbReference type="AlphaFoldDB" id="A0A8X6TR43"/>
<keyword evidence="2" id="KW-0812">Transmembrane</keyword>
<evidence type="ECO:0000313" key="3">
    <source>
        <dbReference type="EMBL" id="GFT42013.1"/>
    </source>
</evidence>
<keyword evidence="2" id="KW-1133">Transmembrane helix</keyword>
<evidence type="ECO:0000256" key="1">
    <source>
        <dbReference type="SAM" id="MobiDB-lite"/>
    </source>
</evidence>
<feature type="compositionally biased region" description="Basic residues" evidence="1">
    <location>
        <begin position="143"/>
        <end position="159"/>
    </location>
</feature>
<feature type="region of interest" description="Disordered" evidence="1">
    <location>
        <begin position="126"/>
        <end position="159"/>
    </location>
</feature>
<organism evidence="3 4">
    <name type="scientific">Nephila pilipes</name>
    <name type="common">Giant wood spider</name>
    <name type="synonym">Nephila maculata</name>
    <dbReference type="NCBI Taxonomy" id="299642"/>
    <lineage>
        <taxon>Eukaryota</taxon>
        <taxon>Metazoa</taxon>
        <taxon>Ecdysozoa</taxon>
        <taxon>Arthropoda</taxon>
        <taxon>Chelicerata</taxon>
        <taxon>Arachnida</taxon>
        <taxon>Araneae</taxon>
        <taxon>Araneomorphae</taxon>
        <taxon>Entelegynae</taxon>
        <taxon>Araneoidea</taxon>
        <taxon>Nephilidae</taxon>
        <taxon>Nephila</taxon>
    </lineage>
</organism>
<keyword evidence="4" id="KW-1185">Reference proteome</keyword>
<gene>
    <name evidence="3" type="ORF">NPIL_235421</name>
</gene>
<sequence>MDVHSSNRIVRMYTEFLAFLAKLRKFQHGESDSNFFNHMSRLGFTNEEMENMLSSETSFEEFKEAMEGKAKVAFEDKNERDCGKTSGNLSNSDDVKINIDVDLDEGQLELSKQRKIESKCNSAKINIKTPGLNSDGIPDSRKESRRPRKRSQNSKSRKRVFKTREVIHVYKSSSEMKQSYIFHFYVACMFFLNSLLAFINYRLLETIHWENPGVVFKTNFTALEIVNGSLSMNSILGSGNDTITLISLLEILNNTVAVFPRN</sequence>
<evidence type="ECO:0000256" key="2">
    <source>
        <dbReference type="SAM" id="Phobius"/>
    </source>
</evidence>
<accession>A0A8X6TR43</accession>
<keyword evidence="2" id="KW-0472">Membrane</keyword>
<reference evidence="3" key="1">
    <citation type="submission" date="2020-08" db="EMBL/GenBank/DDBJ databases">
        <title>Multicomponent nature underlies the extraordinary mechanical properties of spider dragline silk.</title>
        <authorList>
            <person name="Kono N."/>
            <person name="Nakamura H."/>
            <person name="Mori M."/>
            <person name="Yoshida Y."/>
            <person name="Ohtoshi R."/>
            <person name="Malay A.D."/>
            <person name="Moran D.A.P."/>
            <person name="Tomita M."/>
            <person name="Numata K."/>
            <person name="Arakawa K."/>
        </authorList>
    </citation>
    <scope>NUCLEOTIDE SEQUENCE</scope>
</reference>
<dbReference type="EMBL" id="BMAW01015106">
    <property type="protein sequence ID" value="GFT42013.1"/>
    <property type="molecule type" value="Genomic_DNA"/>
</dbReference>
<dbReference type="Proteomes" id="UP000887013">
    <property type="component" value="Unassembled WGS sequence"/>
</dbReference>
<feature type="transmembrane region" description="Helical" evidence="2">
    <location>
        <begin position="180"/>
        <end position="199"/>
    </location>
</feature>
<dbReference type="OrthoDB" id="10417067at2759"/>
<protein>
    <submittedName>
        <fullName evidence="3">Uncharacterized protein</fullName>
    </submittedName>
</protein>
<proteinExistence type="predicted"/>